<protein>
    <submittedName>
        <fullName evidence="1">Uncharacterized protein</fullName>
    </submittedName>
</protein>
<gene>
    <name evidence="1" type="ORF">E4T82_00160</name>
</gene>
<dbReference type="RefSeq" id="WP_194185854.1">
    <property type="nucleotide sequence ID" value="NZ_JADGKZ010000001.1"/>
</dbReference>
<sequence>MKALSKVALKKRLMALEKEELVGLIGQLYGESEVVKGKLNVSFQGEGYVADLVADYCRKIHRVMFPDNLLSGGHSIKLPRGCLLSSRSVAQSKRRKLECIFNLHWMGRGLRILVGICQ</sequence>
<dbReference type="AlphaFoldDB" id="A0A4Y9JFK1"/>
<name>A0A4Y9JFK1_9STRE</name>
<dbReference type="Proteomes" id="UP000297253">
    <property type="component" value="Unassembled WGS sequence"/>
</dbReference>
<dbReference type="EMBL" id="SPPD01000001">
    <property type="protein sequence ID" value="TFU98759.1"/>
    <property type="molecule type" value="Genomic_DNA"/>
</dbReference>
<comment type="caution">
    <text evidence="1">The sequence shown here is derived from an EMBL/GenBank/DDBJ whole genome shotgun (WGS) entry which is preliminary data.</text>
</comment>
<evidence type="ECO:0000313" key="1">
    <source>
        <dbReference type="EMBL" id="TFU98759.1"/>
    </source>
</evidence>
<evidence type="ECO:0000313" key="2">
    <source>
        <dbReference type="Proteomes" id="UP000297253"/>
    </source>
</evidence>
<reference evidence="1 2" key="1">
    <citation type="submission" date="2019-03" db="EMBL/GenBank/DDBJ databases">
        <title>Diversity of the mouse oral microbiome.</title>
        <authorList>
            <person name="Joseph S."/>
            <person name="Aduse-Opoku J."/>
            <person name="Curtis M."/>
            <person name="Wade W."/>
            <person name="Hashim A."/>
        </authorList>
    </citation>
    <scope>NUCLEOTIDE SEQUENCE [LARGE SCALE GENOMIC DNA]</scope>
    <source>
        <strain evidence="1 2">WM131</strain>
    </source>
</reference>
<accession>A0A4Y9JFK1</accession>
<proteinExistence type="predicted"/>
<organism evidence="1 2">
    <name type="scientific">Streptococcus cuniculi</name>
    <dbReference type="NCBI Taxonomy" id="1432788"/>
    <lineage>
        <taxon>Bacteria</taxon>
        <taxon>Bacillati</taxon>
        <taxon>Bacillota</taxon>
        <taxon>Bacilli</taxon>
        <taxon>Lactobacillales</taxon>
        <taxon>Streptococcaceae</taxon>
        <taxon>Streptococcus</taxon>
    </lineage>
</organism>